<evidence type="ECO:0000259" key="2">
    <source>
        <dbReference type="Pfam" id="PF10536"/>
    </source>
</evidence>
<evidence type="ECO:0000256" key="1">
    <source>
        <dbReference type="SAM" id="MobiDB-lite"/>
    </source>
</evidence>
<dbReference type="Proteomes" id="UP000288805">
    <property type="component" value="Unassembled WGS sequence"/>
</dbReference>
<evidence type="ECO:0000313" key="4">
    <source>
        <dbReference type="Proteomes" id="UP000288805"/>
    </source>
</evidence>
<comment type="caution">
    <text evidence="3">The sequence shown here is derived from an EMBL/GenBank/DDBJ whole genome shotgun (WGS) entry which is preliminary data.</text>
</comment>
<dbReference type="GO" id="GO:0010073">
    <property type="term" value="P:meristem maintenance"/>
    <property type="evidence" value="ECO:0007669"/>
    <property type="project" value="InterPro"/>
</dbReference>
<dbReference type="AlphaFoldDB" id="A0A438HTH1"/>
<accession>A0A438HTH1</accession>
<protein>
    <submittedName>
        <fullName evidence="3">Serine/threonine-protein phosphatase 7 long form-like</fullName>
    </submittedName>
</protein>
<reference evidence="3 4" key="1">
    <citation type="journal article" date="2018" name="PLoS Genet.">
        <title>Population sequencing reveals clonal diversity and ancestral inbreeding in the grapevine cultivar Chardonnay.</title>
        <authorList>
            <person name="Roach M.J."/>
            <person name="Johnson D.L."/>
            <person name="Bohlmann J."/>
            <person name="van Vuuren H.J."/>
            <person name="Jones S.J."/>
            <person name="Pretorius I.S."/>
            <person name="Schmidt S.A."/>
            <person name="Borneman A.R."/>
        </authorList>
    </citation>
    <scope>NUCLEOTIDE SEQUENCE [LARGE SCALE GENOMIC DNA]</scope>
    <source>
        <strain evidence="4">cv. Chardonnay</strain>
        <tissue evidence="3">Leaf</tissue>
    </source>
</reference>
<feature type="compositionally biased region" description="Polar residues" evidence="1">
    <location>
        <begin position="401"/>
        <end position="440"/>
    </location>
</feature>
<organism evidence="3 4">
    <name type="scientific">Vitis vinifera</name>
    <name type="common">Grape</name>
    <dbReference type="NCBI Taxonomy" id="29760"/>
    <lineage>
        <taxon>Eukaryota</taxon>
        <taxon>Viridiplantae</taxon>
        <taxon>Streptophyta</taxon>
        <taxon>Embryophyta</taxon>
        <taxon>Tracheophyta</taxon>
        <taxon>Spermatophyta</taxon>
        <taxon>Magnoliopsida</taxon>
        <taxon>eudicotyledons</taxon>
        <taxon>Gunneridae</taxon>
        <taxon>Pentapetalae</taxon>
        <taxon>rosids</taxon>
        <taxon>Vitales</taxon>
        <taxon>Vitaceae</taxon>
        <taxon>Viteae</taxon>
        <taxon>Vitis</taxon>
    </lineage>
</organism>
<proteinExistence type="predicted"/>
<feature type="domain" description="Aminotransferase-like plant mobile" evidence="2">
    <location>
        <begin position="63"/>
        <end position="161"/>
    </location>
</feature>
<dbReference type="PANTHER" id="PTHR46033:SF8">
    <property type="entry name" value="PROTEIN MAINTENANCE OF MERISTEMS-LIKE"/>
    <property type="match status" value="1"/>
</dbReference>
<sequence>MDTPLFRARPDPEDTSVLTLQHRHRSSTIRVDPDMGSVLTCRHMMLREWVLDDHVRPYIIESGFYVFHRVGHVKVDWPLITALVERWRPEMHTFHMPVGKMTIILQDVAILFGLLVHGHPVTGSTDIDWHALCEKLLGVRPTKTDIRGASLRVRFITTHFSRLPPGVVDELWSWERLHVGRPSRSLPHAPVPIDERFPLDALGSRWRVLLSHTDTPHHVLVTYRDEFDRQRSDQFGLIQGIPSTLPIDSDLHSIDRRGRPQFDWRLYHEHYVALWEARGDHIVTAEPIGPHMDYHAPYMTWYRRITRGFITPMSDFGPMRYQPTALSSHLLTMTSIISRGGHALEDSDTDACCTSIVDIIRMATDVMCIIREDYRLPHVEHGGDRSPAQSTVARPPLVRGRSTSRGRVQSPISSDVPSVQHPTSSDPPSAQPLTFSDSPSVQPPTSLDLPPLQPPTSSDPPLVQIDTSTQLDLPPVIPRGRRGLLRPRLLPPPPPLFAALVPSQTDVLHVSHAVPATVREGRPKRKRVPITHRFSPCGGM</sequence>
<name>A0A438HTH1_VITVI</name>
<dbReference type="Pfam" id="PF10536">
    <property type="entry name" value="PMD"/>
    <property type="match status" value="1"/>
</dbReference>
<dbReference type="PANTHER" id="PTHR46033">
    <property type="entry name" value="PROTEIN MAIN-LIKE 2"/>
    <property type="match status" value="1"/>
</dbReference>
<dbReference type="InterPro" id="IPR044824">
    <property type="entry name" value="MAIN-like"/>
</dbReference>
<gene>
    <name evidence="3" type="primary">MAIL3_67</name>
    <name evidence="3" type="ORF">CK203_057235</name>
</gene>
<dbReference type="EMBL" id="QGNW01000181">
    <property type="protein sequence ID" value="RVW87690.1"/>
    <property type="molecule type" value="Genomic_DNA"/>
</dbReference>
<feature type="region of interest" description="Disordered" evidence="1">
    <location>
        <begin position="379"/>
        <end position="478"/>
    </location>
</feature>
<evidence type="ECO:0000313" key="3">
    <source>
        <dbReference type="EMBL" id="RVW87690.1"/>
    </source>
</evidence>
<dbReference type="InterPro" id="IPR019557">
    <property type="entry name" value="AminoTfrase-like_pln_mobile"/>
</dbReference>